<dbReference type="InterPro" id="IPR057588">
    <property type="entry name" value="NWD1/2-like_WH"/>
</dbReference>
<dbReference type="InParanoid" id="T1G5K3"/>
<reference evidence="4 6" key="2">
    <citation type="journal article" date="2013" name="Nature">
        <title>Insights into bilaterian evolution from three spiralian genomes.</title>
        <authorList>
            <person name="Simakov O."/>
            <person name="Marletaz F."/>
            <person name="Cho S.J."/>
            <person name="Edsinger-Gonzales E."/>
            <person name="Havlak P."/>
            <person name="Hellsten U."/>
            <person name="Kuo D.H."/>
            <person name="Larsson T."/>
            <person name="Lv J."/>
            <person name="Arendt D."/>
            <person name="Savage R."/>
            <person name="Osoegawa K."/>
            <person name="de Jong P."/>
            <person name="Grimwood J."/>
            <person name="Chapman J.A."/>
            <person name="Shapiro H."/>
            <person name="Aerts A."/>
            <person name="Otillar R.P."/>
            <person name="Terry A.Y."/>
            <person name="Boore J.L."/>
            <person name="Grigoriev I.V."/>
            <person name="Lindberg D.R."/>
            <person name="Seaver E.C."/>
            <person name="Weisblat D.A."/>
            <person name="Putnam N.H."/>
            <person name="Rokhsar D.S."/>
        </authorList>
    </citation>
    <scope>NUCLEOTIDE SEQUENCE</scope>
</reference>
<gene>
    <name evidence="5" type="primary">20216350</name>
    <name evidence="4" type="ORF">HELRODRAFT_84554</name>
</gene>
<proteinExistence type="predicted"/>
<dbReference type="KEGG" id="hro:HELRODRAFT_84554"/>
<dbReference type="eggNOG" id="KOG3602">
    <property type="taxonomic scope" value="Eukaryota"/>
</dbReference>
<reference evidence="6" key="1">
    <citation type="submission" date="2012-12" db="EMBL/GenBank/DDBJ databases">
        <authorList>
            <person name="Hellsten U."/>
            <person name="Grimwood J."/>
            <person name="Chapman J.A."/>
            <person name="Shapiro H."/>
            <person name="Aerts A."/>
            <person name="Otillar R.P."/>
            <person name="Terry A.Y."/>
            <person name="Boore J.L."/>
            <person name="Simakov O."/>
            <person name="Marletaz F."/>
            <person name="Cho S.-J."/>
            <person name="Edsinger-Gonzales E."/>
            <person name="Havlak P."/>
            <person name="Kuo D.-H."/>
            <person name="Larsson T."/>
            <person name="Lv J."/>
            <person name="Arendt D."/>
            <person name="Savage R."/>
            <person name="Osoegawa K."/>
            <person name="de Jong P."/>
            <person name="Lindberg D.R."/>
            <person name="Seaver E.C."/>
            <person name="Weisblat D.A."/>
            <person name="Putnam N.H."/>
            <person name="Grigoriev I.V."/>
            <person name="Rokhsar D.S."/>
        </authorList>
    </citation>
    <scope>NUCLEOTIDE SEQUENCE</scope>
</reference>
<dbReference type="InterPro" id="IPR052752">
    <property type="entry name" value="NACHT-WD_repeat"/>
</dbReference>
<organism evidence="5 6">
    <name type="scientific">Helobdella robusta</name>
    <name type="common">Californian leech</name>
    <dbReference type="NCBI Taxonomy" id="6412"/>
    <lineage>
        <taxon>Eukaryota</taxon>
        <taxon>Metazoa</taxon>
        <taxon>Spiralia</taxon>
        <taxon>Lophotrochozoa</taxon>
        <taxon>Annelida</taxon>
        <taxon>Clitellata</taxon>
        <taxon>Hirudinea</taxon>
        <taxon>Rhynchobdellida</taxon>
        <taxon>Glossiphoniidae</taxon>
        <taxon>Helobdella</taxon>
    </lineage>
</organism>
<keyword evidence="1" id="KW-0853">WD repeat</keyword>
<sequence length="270" mass="31218">MATLDRPLILLLDSLDQVNTNHRAHNLAWLPHSLPQHVHVIITTLPNAYDILPTLKKLIERRENFFEVVSLGSNLCVDIVKRHLEDRKRSLTDEQLKIVHKTFGTCTIPLYTALVSKEVDRWASYDQPDPIASTCEGIICNLFQRVEAYYGAILVKHFFSYISASKCGLSCAELEDVLSLDDVVLNDVFQHWVPPTRRIPPLLLLRLKDEMSNYIVEREANGVSVIYWYHNKFLQVCKRRYLSNVTFSRYIHTLLAHFYLGTWSGEKPKP</sequence>
<dbReference type="STRING" id="6412.T1G5K3"/>
<dbReference type="PANTHER" id="PTHR19871">
    <property type="entry name" value="BETA TRANSDUCIN-RELATED PROTEIN"/>
    <property type="match status" value="1"/>
</dbReference>
<evidence type="ECO:0000313" key="4">
    <source>
        <dbReference type="EMBL" id="ESN98483.1"/>
    </source>
</evidence>
<accession>T1G5K3</accession>
<evidence type="ECO:0000256" key="1">
    <source>
        <dbReference type="ARBA" id="ARBA00022574"/>
    </source>
</evidence>
<dbReference type="Pfam" id="PF25469">
    <property type="entry name" value="WHD_NWD1"/>
    <property type="match status" value="1"/>
</dbReference>
<dbReference type="OrthoDB" id="6100816at2759"/>
<protein>
    <recommendedName>
        <fullName evidence="3">NWD1/2-like winged helix-turn-helix domain-containing protein</fullName>
    </recommendedName>
</protein>
<dbReference type="Proteomes" id="UP000015101">
    <property type="component" value="Unassembled WGS sequence"/>
</dbReference>
<dbReference type="EMBL" id="AMQM01005887">
    <property type="status" value="NOT_ANNOTATED_CDS"/>
    <property type="molecule type" value="Genomic_DNA"/>
</dbReference>
<keyword evidence="6" id="KW-1185">Reference proteome</keyword>
<evidence type="ECO:0000256" key="2">
    <source>
        <dbReference type="ARBA" id="ARBA00022737"/>
    </source>
</evidence>
<feature type="domain" description="NWD1/2-like winged helix-turn-helix" evidence="3">
    <location>
        <begin position="135"/>
        <end position="244"/>
    </location>
</feature>
<dbReference type="GeneID" id="20216350"/>
<evidence type="ECO:0000313" key="5">
    <source>
        <dbReference type="EnsemblMetazoa" id="HelroP84554"/>
    </source>
</evidence>
<name>T1G5K3_HELRO</name>
<dbReference type="PANTHER" id="PTHR19871:SF14">
    <property type="entry name" value="DUF4062 DOMAIN-CONTAINING PROTEIN"/>
    <property type="match status" value="1"/>
</dbReference>
<evidence type="ECO:0000259" key="3">
    <source>
        <dbReference type="Pfam" id="PF25469"/>
    </source>
</evidence>
<evidence type="ECO:0000313" key="6">
    <source>
        <dbReference type="Proteomes" id="UP000015101"/>
    </source>
</evidence>
<dbReference type="EMBL" id="KB097144">
    <property type="protein sequence ID" value="ESN98483.1"/>
    <property type="molecule type" value="Genomic_DNA"/>
</dbReference>
<dbReference type="OMA" id="YISASKC"/>
<dbReference type="EnsemblMetazoa" id="HelroT84554">
    <property type="protein sequence ID" value="HelroP84554"/>
    <property type="gene ID" value="HelroG84554"/>
</dbReference>
<dbReference type="RefSeq" id="XP_009023337.1">
    <property type="nucleotide sequence ID" value="XM_009025089.1"/>
</dbReference>
<dbReference type="CTD" id="20216350"/>
<dbReference type="AlphaFoldDB" id="T1G5K3"/>
<dbReference type="HOGENOM" id="CLU_104033_0_0_1"/>
<reference evidence="5" key="3">
    <citation type="submission" date="2015-06" db="UniProtKB">
        <authorList>
            <consortium name="EnsemblMetazoa"/>
        </authorList>
    </citation>
    <scope>IDENTIFICATION</scope>
</reference>
<keyword evidence="2" id="KW-0677">Repeat</keyword>